<protein>
    <submittedName>
        <fullName evidence="5">LytR family transcriptional regulator</fullName>
    </submittedName>
</protein>
<dbReference type="RefSeq" id="WP_146321930.1">
    <property type="nucleotide sequence ID" value="NZ_CP042305.1"/>
</dbReference>
<feature type="region of interest" description="Disordered" evidence="2">
    <location>
        <begin position="392"/>
        <end position="468"/>
    </location>
</feature>
<reference evidence="5 6" key="1">
    <citation type="submission" date="2019-07" db="EMBL/GenBank/DDBJ databases">
        <title>Full genome sequence of Humibacter sp. WJ7-1.</title>
        <authorList>
            <person name="Im W.-T."/>
        </authorList>
    </citation>
    <scope>NUCLEOTIDE SEQUENCE [LARGE SCALE GENOMIC DNA]</scope>
    <source>
        <strain evidence="5 6">WJ7-1</strain>
    </source>
</reference>
<dbReference type="Proteomes" id="UP000320216">
    <property type="component" value="Chromosome"/>
</dbReference>
<comment type="similarity">
    <text evidence="1">Belongs to the LytR/CpsA/Psr (LCP) family.</text>
</comment>
<gene>
    <name evidence="5" type="ORF">FPZ11_14935</name>
</gene>
<feature type="transmembrane region" description="Helical" evidence="3">
    <location>
        <begin position="71"/>
        <end position="95"/>
    </location>
</feature>
<dbReference type="InterPro" id="IPR004474">
    <property type="entry name" value="LytR_CpsA_psr"/>
</dbReference>
<dbReference type="OrthoDB" id="9782542at2"/>
<evidence type="ECO:0000259" key="4">
    <source>
        <dbReference type="Pfam" id="PF03816"/>
    </source>
</evidence>
<feature type="compositionally biased region" description="Basic and acidic residues" evidence="2">
    <location>
        <begin position="30"/>
        <end position="41"/>
    </location>
</feature>
<dbReference type="PANTHER" id="PTHR33392:SF6">
    <property type="entry name" value="POLYISOPRENYL-TEICHOIC ACID--PEPTIDOGLYCAN TEICHOIC ACID TRANSFERASE TAGU"/>
    <property type="match status" value="1"/>
</dbReference>
<feature type="region of interest" description="Disordered" evidence="2">
    <location>
        <begin position="1"/>
        <end position="58"/>
    </location>
</feature>
<dbReference type="PANTHER" id="PTHR33392">
    <property type="entry name" value="POLYISOPRENYL-TEICHOIC ACID--PEPTIDOGLYCAN TEICHOIC ACID TRANSFERASE TAGU"/>
    <property type="match status" value="1"/>
</dbReference>
<sequence length="468" mass="47903">MATRTSQREQPGPRRSGADGQPTGQAESTGPRRTERRDESAQRSAQEPTELRTIARHGKLHRKPWATFGKVVASVATVALVSVLGIGAVAAANLVADAKPSVHLVGEKPGAIPDIGALDGGVNILLTATDTRTGQGGAWGTTEDSSGAGLNDVTMLVHLSQDHTHAVVVSFPRDLMLAIPECPDGNGGWNSAMSLQPLNTTLSDGGVACTVLTIEQLTGIKIPFAGVVDFSGVVAMSNAVGGVPVCITGGGIHDEHTNLDLPDGTSVLKGMEAAEFLRTRYGVGDGSDLGRISNTQVFLSSLVRTVMTKATLTDPVKVWGLAKAALAHIQWSDSLNNVTTLYQIVMAAKDIDFGNIVFVQYPVGTDPDDPGKVIADDESAATLMDAVKNDQPIQLTGGTGVGSVDDSTAAGKTDASSGTDASGASSKASGSASSSKPKSSASAAPPVALSEDVKGQTAATQTCSKGNN</sequence>
<keyword evidence="3" id="KW-1133">Transmembrane helix</keyword>
<organism evidence="5 6">
    <name type="scientific">Humibacter ginsenosidimutans</name>
    <dbReference type="NCBI Taxonomy" id="2599293"/>
    <lineage>
        <taxon>Bacteria</taxon>
        <taxon>Bacillati</taxon>
        <taxon>Actinomycetota</taxon>
        <taxon>Actinomycetes</taxon>
        <taxon>Micrococcales</taxon>
        <taxon>Microbacteriaceae</taxon>
        <taxon>Humibacter</taxon>
    </lineage>
</organism>
<keyword evidence="6" id="KW-1185">Reference proteome</keyword>
<evidence type="ECO:0000256" key="3">
    <source>
        <dbReference type="SAM" id="Phobius"/>
    </source>
</evidence>
<dbReference type="KEGG" id="huw:FPZ11_14935"/>
<evidence type="ECO:0000256" key="1">
    <source>
        <dbReference type="ARBA" id="ARBA00006068"/>
    </source>
</evidence>
<dbReference type="Gene3D" id="3.40.630.190">
    <property type="entry name" value="LCP protein"/>
    <property type="match status" value="1"/>
</dbReference>
<proteinExistence type="inferred from homology"/>
<evidence type="ECO:0000256" key="2">
    <source>
        <dbReference type="SAM" id="MobiDB-lite"/>
    </source>
</evidence>
<keyword evidence="3" id="KW-0472">Membrane</keyword>
<dbReference type="AlphaFoldDB" id="A0A5B8M6F2"/>
<evidence type="ECO:0000313" key="6">
    <source>
        <dbReference type="Proteomes" id="UP000320216"/>
    </source>
</evidence>
<name>A0A5B8M6F2_9MICO</name>
<feature type="compositionally biased region" description="Low complexity" evidence="2">
    <location>
        <begin position="413"/>
        <end position="446"/>
    </location>
</feature>
<accession>A0A5B8M6F2</accession>
<keyword evidence="3" id="KW-0812">Transmembrane</keyword>
<evidence type="ECO:0000313" key="5">
    <source>
        <dbReference type="EMBL" id="QDZ15896.1"/>
    </source>
</evidence>
<feature type="compositionally biased region" description="Polar residues" evidence="2">
    <location>
        <begin position="457"/>
        <end position="468"/>
    </location>
</feature>
<dbReference type="NCBIfam" id="TIGR00350">
    <property type="entry name" value="lytR_cpsA_psr"/>
    <property type="match status" value="1"/>
</dbReference>
<dbReference type="EMBL" id="CP042305">
    <property type="protein sequence ID" value="QDZ15896.1"/>
    <property type="molecule type" value="Genomic_DNA"/>
</dbReference>
<dbReference type="Pfam" id="PF03816">
    <property type="entry name" value="LytR_cpsA_psr"/>
    <property type="match status" value="1"/>
</dbReference>
<feature type="domain" description="Cell envelope-related transcriptional attenuator" evidence="4">
    <location>
        <begin position="151"/>
        <end position="306"/>
    </location>
</feature>
<dbReference type="InterPro" id="IPR050922">
    <property type="entry name" value="LytR/CpsA/Psr_CW_biosynth"/>
</dbReference>